<gene>
    <name evidence="4" type="ORF">Tco_0624745</name>
</gene>
<name>A0ABQ4WEX0_9ASTR</name>
<dbReference type="InterPro" id="IPR043502">
    <property type="entry name" value="DNA/RNA_pol_sf"/>
</dbReference>
<dbReference type="PANTHER" id="PTHR15503">
    <property type="entry name" value="LDOC1 RELATED"/>
    <property type="match status" value="1"/>
</dbReference>
<dbReference type="SUPFAM" id="SSF56672">
    <property type="entry name" value="DNA/RNA polymerases"/>
    <property type="match status" value="1"/>
</dbReference>
<dbReference type="PROSITE" id="PS00141">
    <property type="entry name" value="ASP_PROTEASE"/>
    <property type="match status" value="1"/>
</dbReference>
<reference evidence="4" key="1">
    <citation type="journal article" date="2022" name="Int. J. Mol. Sci.">
        <title>Draft Genome of Tanacetum Coccineum: Genomic Comparison of Closely Related Tanacetum-Family Plants.</title>
        <authorList>
            <person name="Yamashiro T."/>
            <person name="Shiraishi A."/>
            <person name="Nakayama K."/>
            <person name="Satake H."/>
        </authorList>
    </citation>
    <scope>NUCLEOTIDE SEQUENCE</scope>
</reference>
<dbReference type="InterPro" id="IPR001969">
    <property type="entry name" value="Aspartic_peptidase_AS"/>
</dbReference>
<keyword evidence="4" id="KW-0695">RNA-directed DNA polymerase</keyword>
<proteinExistence type="predicted"/>
<keyword evidence="1" id="KW-0479">Metal-binding</keyword>
<feature type="compositionally biased region" description="Low complexity" evidence="2">
    <location>
        <begin position="481"/>
        <end position="503"/>
    </location>
</feature>
<dbReference type="Pfam" id="PF08284">
    <property type="entry name" value="RVP_2"/>
    <property type="match status" value="1"/>
</dbReference>
<accession>A0ABQ4WEX0</accession>
<keyword evidence="4" id="KW-0808">Transferase</keyword>
<dbReference type="Gene3D" id="3.30.70.270">
    <property type="match status" value="1"/>
</dbReference>
<evidence type="ECO:0000256" key="1">
    <source>
        <dbReference type="PROSITE-ProRule" id="PRU00047"/>
    </source>
</evidence>
<feature type="region of interest" description="Disordered" evidence="2">
    <location>
        <begin position="690"/>
        <end position="718"/>
    </location>
</feature>
<dbReference type="InterPro" id="IPR036875">
    <property type="entry name" value="Znf_CCHC_sf"/>
</dbReference>
<keyword evidence="1" id="KW-0862">Zinc</keyword>
<reference evidence="4" key="2">
    <citation type="submission" date="2022-01" db="EMBL/GenBank/DDBJ databases">
        <authorList>
            <person name="Yamashiro T."/>
            <person name="Shiraishi A."/>
            <person name="Satake H."/>
            <person name="Nakayama K."/>
        </authorList>
    </citation>
    <scope>NUCLEOTIDE SEQUENCE</scope>
</reference>
<feature type="domain" description="CCHC-type" evidence="3">
    <location>
        <begin position="918"/>
        <end position="933"/>
    </location>
</feature>
<evidence type="ECO:0000313" key="4">
    <source>
        <dbReference type="EMBL" id="GJS51383.1"/>
    </source>
</evidence>
<protein>
    <submittedName>
        <fullName evidence="4">Reverse transcriptase domain-containing protein</fullName>
    </submittedName>
</protein>
<dbReference type="Gene3D" id="4.10.60.10">
    <property type="entry name" value="Zinc finger, CCHC-type"/>
    <property type="match status" value="1"/>
</dbReference>
<dbReference type="SUPFAM" id="SSF50630">
    <property type="entry name" value="Acid proteases"/>
    <property type="match status" value="1"/>
</dbReference>
<dbReference type="GO" id="GO:0003964">
    <property type="term" value="F:RNA-directed DNA polymerase activity"/>
    <property type="evidence" value="ECO:0007669"/>
    <property type="project" value="UniProtKB-KW"/>
</dbReference>
<feature type="region of interest" description="Disordered" evidence="2">
    <location>
        <begin position="476"/>
        <end position="510"/>
    </location>
</feature>
<dbReference type="InterPro" id="IPR043128">
    <property type="entry name" value="Rev_trsase/Diguanyl_cyclase"/>
</dbReference>
<comment type="caution">
    <text evidence="4">The sequence shown here is derived from an EMBL/GenBank/DDBJ whole genome shotgun (WGS) entry which is preliminary data.</text>
</comment>
<dbReference type="InterPro" id="IPR032567">
    <property type="entry name" value="RTL1-rel"/>
</dbReference>
<dbReference type="Gene3D" id="2.40.70.10">
    <property type="entry name" value="Acid Proteases"/>
    <property type="match status" value="1"/>
</dbReference>
<evidence type="ECO:0000259" key="3">
    <source>
        <dbReference type="PROSITE" id="PS50158"/>
    </source>
</evidence>
<dbReference type="InterPro" id="IPR021109">
    <property type="entry name" value="Peptidase_aspartic_dom_sf"/>
</dbReference>
<dbReference type="PROSITE" id="PS50158">
    <property type="entry name" value="ZF_CCHC"/>
    <property type="match status" value="2"/>
</dbReference>
<dbReference type="PANTHER" id="PTHR15503:SF45">
    <property type="entry name" value="RNA-DIRECTED DNA POLYMERASE HOMOLOG"/>
    <property type="match status" value="1"/>
</dbReference>
<feature type="domain" description="CCHC-type" evidence="3">
    <location>
        <begin position="882"/>
        <end position="898"/>
    </location>
</feature>
<evidence type="ECO:0000313" key="5">
    <source>
        <dbReference type="Proteomes" id="UP001151760"/>
    </source>
</evidence>
<keyword evidence="5" id="KW-1185">Reference proteome</keyword>
<evidence type="ECO:0000256" key="2">
    <source>
        <dbReference type="SAM" id="MobiDB-lite"/>
    </source>
</evidence>
<dbReference type="CDD" id="cd00303">
    <property type="entry name" value="retropepsin_like"/>
    <property type="match status" value="1"/>
</dbReference>
<dbReference type="SUPFAM" id="SSF57756">
    <property type="entry name" value="Retrovirus zinc finger-like domains"/>
    <property type="match status" value="1"/>
</dbReference>
<dbReference type="EMBL" id="BQNB010008582">
    <property type="protein sequence ID" value="GJS51383.1"/>
    <property type="molecule type" value="Genomic_DNA"/>
</dbReference>
<dbReference type="InterPro" id="IPR001878">
    <property type="entry name" value="Znf_CCHC"/>
</dbReference>
<keyword evidence="4" id="KW-0548">Nucleotidyltransferase</keyword>
<keyword evidence="1" id="KW-0863">Zinc-finger</keyword>
<dbReference type="SMART" id="SM00343">
    <property type="entry name" value="ZnF_C2HC"/>
    <property type="match status" value="2"/>
</dbReference>
<dbReference type="Gene3D" id="3.10.10.10">
    <property type="entry name" value="HIV Type 1 Reverse Transcriptase, subunit A, domain 1"/>
    <property type="match status" value="1"/>
</dbReference>
<dbReference type="Proteomes" id="UP001151760">
    <property type="component" value="Unassembled WGS sequence"/>
</dbReference>
<sequence length="1256" mass="140485">MAPLPPREQRHLFLRYQGLEYTDEDIADFKEKVKRIYSREIHRVQFVDFQGMPVLMRDGLFTRMGMEHRDDAGVVVFTSRAWGRLFDTRGPLVRELILEFLSTLRFGEELLDFDAPSTIQFQLGGARRRLSWRQFILALGLHTEEEMKSLSFARYWSESERMIPGKGDLHDYWRDISTDGDFLGPPPSYTLIRDLVLRLCHRMMAHSTTGRKSEAYIFGGQFVARLDEYFGLLTAKILGGLTVIAPELPIIDMAELVRLQISVQFDDTWAWVAIGQERQSLMLWLADPTPIHAPPPPPALARIIPQRMARLEEDVHKIRGVLTEQREVIAASIISILSDSSKESVGSHDPRVIIFGTIPAIISVIPDISVVPAEVPIAPADPIVTPKFPLAPVVAPIGIRRWLAILVRPGEAIPFGRPYRTYLNGPHTSSVHSSGQSHLGSSTRVASPRFVDSPIRTTRCSEAYMRWRSASLSTLYPPTTSESSLGSFSERSLDSSSPSAGPSCKRCRSPATLVPSSTHVSRSITPALADLSPRKSMRVGAHTEDGIDLDVEVAINDIREDGEEFEAEANAGGTIEIAVDPLATRDIFEPTRGDIPDLKGTLYDMSHYMYEILLDRITELRLLRDSWRDRVDNLLLHMALSQEEFCQVRRDRDDTRRRLRRLESLTKIRLGFHQALAVYEATRAANVLEAESQSQNGSDGDNGNGGNGNPKENGRGARPVARECTYQDFMKCQQLNFKGTEGVVGLIKWFKKMETVFHISNSDASFVMSWKELMKLMAEVYCPRTEIQKMESKTMVPEEEDRVEKFIGGLPDNIHGNAIVAEPTILQDAVRIANNLIDQKLKGYANVARAYTAGNNERRVYNGPPPLCNKCKFHHEGPCTVRCGKCNKVGHLTKDCKSTNSTTSTQRGQVVNQKVLTCFECGRERHYMSDCPNLKDQNRGNKTGNNSGVGEAKGKAYVVGGGEANPDSNVVTGTFLRNNHNASILFDSGADRSFVSTTFSTLLDIIPDTLDVSYAVELADGRISETNIVLKGCTLGLLGHPFNIDLMPVELGSFNVVIGMDWLANHCAMIVCDEKIVRILYGNEVLIVQGDRCGKGKKSKLSIISCIKTQKYIKKGCPIFLAQVMRKKTEDKSEEKRLEDVPTVRDFPEVFPEDLPGLPPTRQVEFQIDLVPGAAPVARAPYRLAPSELQELSTQLQELSDKGFIRPSSSPWGALVLFVKKKDGSFRMYIDYRALNKLTVKNRYPLLRIDDLFDQL</sequence>
<organism evidence="4 5">
    <name type="scientific">Tanacetum coccineum</name>
    <dbReference type="NCBI Taxonomy" id="301880"/>
    <lineage>
        <taxon>Eukaryota</taxon>
        <taxon>Viridiplantae</taxon>
        <taxon>Streptophyta</taxon>
        <taxon>Embryophyta</taxon>
        <taxon>Tracheophyta</taxon>
        <taxon>Spermatophyta</taxon>
        <taxon>Magnoliopsida</taxon>
        <taxon>eudicotyledons</taxon>
        <taxon>Gunneridae</taxon>
        <taxon>Pentapetalae</taxon>
        <taxon>asterids</taxon>
        <taxon>campanulids</taxon>
        <taxon>Asterales</taxon>
        <taxon>Asteraceae</taxon>
        <taxon>Asteroideae</taxon>
        <taxon>Anthemideae</taxon>
        <taxon>Anthemidinae</taxon>
        <taxon>Tanacetum</taxon>
    </lineage>
</organism>